<dbReference type="InterPro" id="IPR027417">
    <property type="entry name" value="P-loop_NTPase"/>
</dbReference>
<proteinExistence type="predicted"/>
<reference evidence="1" key="1">
    <citation type="submission" date="2006-12" db="EMBL/GenBank/DDBJ databases">
        <title>Complete sequence of Pyrobaculum islandicum DSM 4184.</title>
        <authorList>
            <person name="Copeland A."/>
            <person name="Lucas S."/>
            <person name="Lapidus A."/>
            <person name="Barry K."/>
            <person name="Detter J.C."/>
            <person name="Glavina del Rio T."/>
            <person name="Dalin E."/>
            <person name="Tice H."/>
            <person name="Pitluck S."/>
            <person name="Meincke L."/>
            <person name="Brettin T."/>
            <person name="Bruce D."/>
            <person name="Han C."/>
            <person name="Tapia R."/>
            <person name="Gilna P."/>
            <person name="Schmutz J."/>
            <person name="Larimer F."/>
            <person name="Land M."/>
            <person name="Hauser L."/>
            <person name="Kyrpides N."/>
            <person name="Mikhailova N."/>
            <person name="Cozen A.E."/>
            <person name="Fitz-Gibbon S.T."/>
            <person name="House C.H."/>
            <person name="Saltikov C."/>
            <person name="Lowe T."/>
            <person name="Richardson P."/>
        </authorList>
    </citation>
    <scope>NUCLEOTIDE SEQUENCE [LARGE SCALE GENOMIC DNA]</scope>
    <source>
        <strain evidence="1">DSM 4184</strain>
    </source>
</reference>
<gene>
    <name evidence="1" type="ordered locus">Pisl_1002</name>
</gene>
<evidence type="ECO:0008006" key="3">
    <source>
        <dbReference type="Google" id="ProtNLM"/>
    </source>
</evidence>
<organism evidence="1 2">
    <name type="scientific">Pyrobaculum islandicum (strain DSM 4184 / JCM 9189 / GEO3)</name>
    <dbReference type="NCBI Taxonomy" id="384616"/>
    <lineage>
        <taxon>Archaea</taxon>
        <taxon>Thermoproteota</taxon>
        <taxon>Thermoprotei</taxon>
        <taxon>Thermoproteales</taxon>
        <taxon>Thermoproteaceae</taxon>
        <taxon>Pyrobaculum</taxon>
    </lineage>
</organism>
<protein>
    <recommendedName>
        <fullName evidence="3">CobQ/CobB/MinD/ParA nucleotide binding domain-containing protein</fullName>
    </recommendedName>
</protein>
<sequence>MAKIRHTAEEPICFSTLKRVLIEKNKSVDICITSGAKGGTGKTTFANVFAYTYHILTGTSTRVVKPLDSYQGIEIAIVDFPAFQLTDKKYLKRLLRCDAVLYIVEEDFETLRAIEILHMLIKAEVLGVVINKVLEKPSKEFISIYSRFGKVYIIHFDKKLAIHKSVGIPPYRLRSIATLEIAKAAVDIIRKIEV</sequence>
<evidence type="ECO:0000313" key="2">
    <source>
        <dbReference type="Proteomes" id="UP000002595"/>
    </source>
</evidence>
<dbReference type="EMBL" id="CP000504">
    <property type="protein sequence ID" value="ABL88177.1"/>
    <property type="molecule type" value="Genomic_DNA"/>
</dbReference>
<dbReference type="RefSeq" id="WP_011762752.1">
    <property type="nucleotide sequence ID" value="NC_008701.1"/>
</dbReference>
<dbReference type="eggNOG" id="arCOG05574">
    <property type="taxonomic scope" value="Archaea"/>
</dbReference>
<dbReference type="Proteomes" id="UP000002595">
    <property type="component" value="Chromosome"/>
</dbReference>
<name>A1RT95_PYRIL</name>
<dbReference type="SUPFAM" id="SSF52540">
    <property type="entry name" value="P-loop containing nucleoside triphosphate hydrolases"/>
    <property type="match status" value="1"/>
</dbReference>
<dbReference type="GeneID" id="4616671"/>
<dbReference type="KEGG" id="pis:Pisl_1002"/>
<accession>A1RT95</accession>
<dbReference type="HOGENOM" id="CLU_1640034_0_0_2"/>
<evidence type="ECO:0000313" key="1">
    <source>
        <dbReference type="EMBL" id="ABL88177.1"/>
    </source>
</evidence>
<dbReference type="AlphaFoldDB" id="A1RT95"/>
<keyword evidence="2" id="KW-1185">Reference proteome</keyword>